<protein>
    <recommendedName>
        <fullName evidence="5">Porin domain-containing protein</fullName>
    </recommendedName>
</protein>
<accession>A0ABM9A2J2</accession>
<dbReference type="SUPFAM" id="SSF56935">
    <property type="entry name" value="Porins"/>
    <property type="match status" value="1"/>
</dbReference>
<evidence type="ECO:0000256" key="1">
    <source>
        <dbReference type="SAM" id="Coils"/>
    </source>
</evidence>
<dbReference type="RefSeq" id="WP_237361041.1">
    <property type="nucleotide sequence ID" value="NZ_CAKLDM010000002.1"/>
</dbReference>
<feature type="coiled-coil region" evidence="1">
    <location>
        <begin position="21"/>
        <end position="48"/>
    </location>
</feature>
<evidence type="ECO:0000313" key="4">
    <source>
        <dbReference type="Proteomes" id="UP000838748"/>
    </source>
</evidence>
<feature type="chain" id="PRO_5045743256" description="Porin domain-containing protein" evidence="2">
    <location>
        <begin position="21"/>
        <end position="404"/>
    </location>
</feature>
<organism evidence="3 4">
    <name type="scientific">Vibrio marisflavi CECT 7928</name>
    <dbReference type="NCBI Taxonomy" id="634439"/>
    <lineage>
        <taxon>Bacteria</taxon>
        <taxon>Pseudomonadati</taxon>
        <taxon>Pseudomonadota</taxon>
        <taxon>Gammaproteobacteria</taxon>
        <taxon>Vibrionales</taxon>
        <taxon>Vibrionaceae</taxon>
        <taxon>Vibrio</taxon>
    </lineage>
</organism>
<sequence>MQWRIAVGLLTLASVPMAFAEATVEERIEILEQQVASYQSQMAQDAEDDGKFTFGGYLSVGVGYESQPYDYDSMGTDKRSDWEQLSLVGLQMNYDFSDSTSVGIQGVAKGEDDWSVEVTWAYLKHRFDSGITMRAGRLGVPLYIYSDFIDVGYAYPWARTPVNVYGLMPFTSYTGVDATYTFDLDVASLRWQSFYGSTTSDTTFGDTDFPVIYGSNLTLYYDDMMFRVIGGKANGLTLSSGNTTYPNSFLINNSIEIGTLADDNAFFVGTGFSYDDGEWLVISELVRQYTQGMYPDWNTGYITFGYYIEDFLPYVTAGFIRSTDDDLRESNSTSQIFFNTMYNTYSLGVRWDLYENIALKGDVTLLNNFGDTNGALPGMAAKALVSESVTDSLVIYTVRLDLTF</sequence>
<comment type="caution">
    <text evidence="3">The sequence shown here is derived from an EMBL/GenBank/DDBJ whole genome shotgun (WGS) entry which is preliminary data.</text>
</comment>
<dbReference type="Proteomes" id="UP000838748">
    <property type="component" value="Unassembled WGS sequence"/>
</dbReference>
<name>A0ABM9A2J2_9VIBR</name>
<evidence type="ECO:0000256" key="2">
    <source>
        <dbReference type="SAM" id="SignalP"/>
    </source>
</evidence>
<reference evidence="3" key="1">
    <citation type="submission" date="2021-11" db="EMBL/GenBank/DDBJ databases">
        <authorList>
            <person name="Rodrigo-Torres L."/>
            <person name="Arahal R. D."/>
            <person name="Lucena T."/>
        </authorList>
    </citation>
    <scope>NUCLEOTIDE SEQUENCE</scope>
    <source>
        <strain evidence="3">CECT 7928</strain>
    </source>
</reference>
<keyword evidence="4" id="KW-1185">Reference proteome</keyword>
<keyword evidence="1" id="KW-0175">Coiled coil</keyword>
<keyword evidence="2" id="KW-0732">Signal</keyword>
<evidence type="ECO:0000313" key="3">
    <source>
        <dbReference type="EMBL" id="CAH0538843.1"/>
    </source>
</evidence>
<feature type="signal peptide" evidence="2">
    <location>
        <begin position="1"/>
        <end position="20"/>
    </location>
</feature>
<proteinExistence type="predicted"/>
<dbReference type="EMBL" id="CAKLDM010000002">
    <property type="protein sequence ID" value="CAH0538843.1"/>
    <property type="molecule type" value="Genomic_DNA"/>
</dbReference>
<evidence type="ECO:0008006" key="5">
    <source>
        <dbReference type="Google" id="ProtNLM"/>
    </source>
</evidence>
<gene>
    <name evidence="3" type="ORF">VMF7928_01702</name>
</gene>